<evidence type="ECO:0000256" key="2">
    <source>
        <dbReference type="ARBA" id="ARBA00022475"/>
    </source>
</evidence>
<feature type="transmembrane region" description="Helical" evidence="6">
    <location>
        <begin position="173"/>
        <end position="193"/>
    </location>
</feature>
<dbReference type="RefSeq" id="WP_183669311.1">
    <property type="nucleotide sequence ID" value="NZ_BMPB01000003.1"/>
</dbReference>
<feature type="transmembrane region" description="Helical" evidence="6">
    <location>
        <begin position="81"/>
        <end position="107"/>
    </location>
</feature>
<gene>
    <name evidence="7" type="ORF">GGQ57_001020</name>
</gene>
<name>A0ABR6KHZ4_9BACT</name>
<feature type="transmembrane region" description="Helical" evidence="6">
    <location>
        <begin position="12"/>
        <end position="35"/>
    </location>
</feature>
<evidence type="ECO:0000256" key="6">
    <source>
        <dbReference type="SAM" id="Phobius"/>
    </source>
</evidence>
<keyword evidence="4 6" id="KW-1133">Transmembrane helix</keyword>
<sequence>MNKYSRLGKNTGLIIVGNIGSRFISFFMLPFYTTWLSVKDYGIIDLIQVYTSFILSIISCCIYESIFVFPKGQKKEKQTTYFSSGIYYTILLFAITGILSFIFHFILVNNHVKNFYTTYSLYLYIIIFLSFTQTYTQQFSRSLNQMNIYALCGIIYTASMAISSIILLPIYGVYGFLIAQIVSLAISTIYTFLFGKMYKFINWSYIQKREYIEMLKYALPLIPNALIWWLILSFNRPVIESYIGLKAVGLFAVACKLPNMIGAFYNMFGTSWQISVLEEFNNSDYTYFFNRVCRFIVLGLVFISSLMCITSKWIISLLTSVEFIDAWIYIPILSLAILFSNISNFIGATFSAVKQSKYYFYSGIWGAISSIVFNFTLIPTYGLYGAAISMVLANFIILISRTIYSWKYVKIQNLFSYVIMIGINIIIAISVCIIDNLLIKSISIVIFLSILILANKSVIRDLYNNLILHFNQNKKQIQNESIQKNFKE</sequence>
<feature type="transmembrane region" description="Helical" evidence="6">
    <location>
        <begin position="414"/>
        <end position="431"/>
    </location>
</feature>
<feature type="transmembrane region" description="Helical" evidence="6">
    <location>
        <begin position="358"/>
        <end position="377"/>
    </location>
</feature>
<keyword evidence="5 6" id="KW-0472">Membrane</keyword>
<comment type="caution">
    <text evidence="7">The sequence shown here is derived from an EMBL/GenBank/DDBJ whole genome shotgun (WGS) entry which is preliminary data.</text>
</comment>
<feature type="transmembrane region" description="Helical" evidence="6">
    <location>
        <begin position="437"/>
        <end position="454"/>
    </location>
</feature>
<dbReference type="PANTHER" id="PTHR30250">
    <property type="entry name" value="PST FAMILY PREDICTED COLANIC ACID TRANSPORTER"/>
    <property type="match status" value="1"/>
</dbReference>
<dbReference type="Pfam" id="PF01943">
    <property type="entry name" value="Polysacc_synt"/>
    <property type="match status" value="1"/>
</dbReference>
<feature type="transmembrane region" description="Helical" evidence="6">
    <location>
        <begin position="295"/>
        <end position="315"/>
    </location>
</feature>
<reference evidence="7 8" key="1">
    <citation type="submission" date="2020-08" db="EMBL/GenBank/DDBJ databases">
        <title>Genomic Encyclopedia of Type Strains, Phase IV (KMG-IV): sequencing the most valuable type-strain genomes for metagenomic binning, comparative biology and taxonomic classification.</title>
        <authorList>
            <person name="Goeker M."/>
        </authorList>
    </citation>
    <scope>NUCLEOTIDE SEQUENCE [LARGE SCALE GENOMIC DNA]</scope>
    <source>
        <strain evidence="7 8">DSM 102983</strain>
    </source>
</reference>
<organism evidence="7 8">
    <name type="scientific">Parabacteroides faecis</name>
    <dbReference type="NCBI Taxonomy" id="1217282"/>
    <lineage>
        <taxon>Bacteria</taxon>
        <taxon>Pseudomonadati</taxon>
        <taxon>Bacteroidota</taxon>
        <taxon>Bacteroidia</taxon>
        <taxon>Bacteroidales</taxon>
        <taxon>Tannerellaceae</taxon>
        <taxon>Parabacteroides</taxon>
    </lineage>
</organism>
<protein>
    <submittedName>
        <fullName evidence="7">O-antigen/teichoic acid export membrane protein</fullName>
    </submittedName>
</protein>
<evidence type="ECO:0000256" key="5">
    <source>
        <dbReference type="ARBA" id="ARBA00023136"/>
    </source>
</evidence>
<evidence type="ECO:0000256" key="4">
    <source>
        <dbReference type="ARBA" id="ARBA00022989"/>
    </source>
</evidence>
<feature type="transmembrane region" description="Helical" evidence="6">
    <location>
        <begin position="47"/>
        <end position="69"/>
    </location>
</feature>
<feature type="transmembrane region" description="Helical" evidence="6">
    <location>
        <begin position="327"/>
        <end position="346"/>
    </location>
</feature>
<dbReference type="EMBL" id="JACHOC010000002">
    <property type="protein sequence ID" value="MBB4621126.1"/>
    <property type="molecule type" value="Genomic_DNA"/>
</dbReference>
<feature type="transmembrane region" description="Helical" evidence="6">
    <location>
        <begin position="214"/>
        <end position="231"/>
    </location>
</feature>
<accession>A0ABR6KHZ4</accession>
<feature type="transmembrane region" description="Helical" evidence="6">
    <location>
        <begin position="243"/>
        <end position="265"/>
    </location>
</feature>
<keyword evidence="8" id="KW-1185">Reference proteome</keyword>
<keyword evidence="2" id="KW-1003">Cell membrane</keyword>
<keyword evidence="3 6" id="KW-0812">Transmembrane</keyword>
<feature type="transmembrane region" description="Helical" evidence="6">
    <location>
        <begin position="148"/>
        <end position="167"/>
    </location>
</feature>
<dbReference type="PANTHER" id="PTHR30250:SF11">
    <property type="entry name" value="O-ANTIGEN TRANSPORTER-RELATED"/>
    <property type="match status" value="1"/>
</dbReference>
<proteinExistence type="predicted"/>
<evidence type="ECO:0000256" key="1">
    <source>
        <dbReference type="ARBA" id="ARBA00004651"/>
    </source>
</evidence>
<dbReference type="InterPro" id="IPR050833">
    <property type="entry name" value="Poly_Biosynth_Transport"/>
</dbReference>
<feature type="transmembrane region" description="Helical" evidence="6">
    <location>
        <begin position="119"/>
        <end position="136"/>
    </location>
</feature>
<feature type="transmembrane region" description="Helical" evidence="6">
    <location>
        <begin position="383"/>
        <end position="402"/>
    </location>
</feature>
<evidence type="ECO:0000313" key="8">
    <source>
        <dbReference type="Proteomes" id="UP000533637"/>
    </source>
</evidence>
<dbReference type="Proteomes" id="UP000533637">
    <property type="component" value="Unassembled WGS sequence"/>
</dbReference>
<evidence type="ECO:0000313" key="7">
    <source>
        <dbReference type="EMBL" id="MBB4621126.1"/>
    </source>
</evidence>
<evidence type="ECO:0000256" key="3">
    <source>
        <dbReference type="ARBA" id="ARBA00022692"/>
    </source>
</evidence>
<comment type="subcellular location">
    <subcellularLocation>
        <location evidence="1">Cell membrane</location>
        <topology evidence="1">Multi-pass membrane protein</topology>
    </subcellularLocation>
</comment>
<dbReference type="InterPro" id="IPR002797">
    <property type="entry name" value="Polysacc_synth"/>
</dbReference>